<dbReference type="OrthoDB" id="2011769at2759"/>
<dbReference type="PANTHER" id="PTHR11711">
    <property type="entry name" value="ADP RIBOSYLATION FACTOR-RELATED"/>
    <property type="match status" value="1"/>
</dbReference>
<dbReference type="Pfam" id="PF00025">
    <property type="entry name" value="Arf"/>
    <property type="match status" value="1"/>
</dbReference>
<dbReference type="PROSITE" id="PS51417">
    <property type="entry name" value="ARF"/>
    <property type="match status" value="1"/>
</dbReference>
<dbReference type="PRINTS" id="PR00328">
    <property type="entry name" value="SAR1GTPBP"/>
</dbReference>
<evidence type="ECO:0000256" key="1">
    <source>
        <dbReference type="ARBA" id="ARBA00022741"/>
    </source>
</evidence>
<dbReference type="SUPFAM" id="SSF52540">
    <property type="entry name" value="P-loop containing nucleoside triphosphate hydrolases"/>
    <property type="match status" value="1"/>
</dbReference>
<evidence type="ECO:0000256" key="2">
    <source>
        <dbReference type="ARBA" id="ARBA00023134"/>
    </source>
</evidence>
<keyword evidence="4" id="KW-0460">Magnesium</keyword>
<keyword evidence="7" id="KW-1185">Reference proteome</keyword>
<gene>
    <name evidence="6" type="ORF">JZ751_028447</name>
</gene>
<organism evidence="6 7">
    <name type="scientific">Albula glossodonta</name>
    <name type="common">roundjaw bonefish</name>
    <dbReference type="NCBI Taxonomy" id="121402"/>
    <lineage>
        <taxon>Eukaryota</taxon>
        <taxon>Metazoa</taxon>
        <taxon>Chordata</taxon>
        <taxon>Craniata</taxon>
        <taxon>Vertebrata</taxon>
        <taxon>Euteleostomi</taxon>
        <taxon>Actinopterygii</taxon>
        <taxon>Neopterygii</taxon>
        <taxon>Teleostei</taxon>
        <taxon>Albuliformes</taxon>
        <taxon>Albulidae</taxon>
        <taxon>Albula</taxon>
    </lineage>
</organism>
<accession>A0A8T2NCP1</accession>
<evidence type="ECO:0000313" key="6">
    <source>
        <dbReference type="EMBL" id="KAG9337596.1"/>
    </source>
</evidence>
<feature type="binding site" evidence="3">
    <location>
        <begin position="97"/>
        <end position="100"/>
    </location>
    <ligand>
        <name>GTP</name>
        <dbReference type="ChEBI" id="CHEBI:37565"/>
    </ligand>
</feature>
<dbReference type="GO" id="GO:0005525">
    <property type="term" value="F:GTP binding"/>
    <property type="evidence" value="ECO:0007669"/>
    <property type="project" value="UniProtKB-KW"/>
</dbReference>
<feature type="binding site" evidence="4">
    <location>
        <position position="30"/>
    </location>
    <ligand>
        <name>Mg(2+)</name>
        <dbReference type="ChEBI" id="CHEBI:18420"/>
    </ligand>
</feature>
<dbReference type="InterPro" id="IPR024156">
    <property type="entry name" value="Small_GTPase_ARF"/>
</dbReference>
<evidence type="ECO:0000313" key="7">
    <source>
        <dbReference type="Proteomes" id="UP000824540"/>
    </source>
</evidence>
<dbReference type="GO" id="GO:0003924">
    <property type="term" value="F:GTPase activity"/>
    <property type="evidence" value="ECO:0007669"/>
    <property type="project" value="InterPro"/>
</dbReference>
<evidence type="ECO:0008006" key="8">
    <source>
        <dbReference type="Google" id="ProtNLM"/>
    </source>
</evidence>
<comment type="similarity">
    <text evidence="5">Belongs to the small GTPase superfamily. Arf family.</text>
</comment>
<protein>
    <recommendedName>
        <fullName evidence="8">ADP-ribosylation factor-like protein 5B</fullName>
    </recommendedName>
</protein>
<dbReference type="EMBL" id="JAFBMS010000084">
    <property type="protein sequence ID" value="KAG9337596.1"/>
    <property type="molecule type" value="Genomic_DNA"/>
</dbReference>
<dbReference type="AlphaFoldDB" id="A0A8T2NCP1"/>
<keyword evidence="4" id="KW-0479">Metal-binding</keyword>
<proteinExistence type="inferred from homology"/>
<dbReference type="InterPro" id="IPR005225">
    <property type="entry name" value="Small_GTP-bd"/>
</dbReference>
<evidence type="ECO:0000256" key="3">
    <source>
        <dbReference type="PIRSR" id="PIRSR606689-1"/>
    </source>
</evidence>
<dbReference type="InterPro" id="IPR027417">
    <property type="entry name" value="P-loop_NTPase"/>
</dbReference>
<evidence type="ECO:0000256" key="5">
    <source>
        <dbReference type="RuleBase" id="RU003925"/>
    </source>
</evidence>
<dbReference type="GO" id="GO:0046872">
    <property type="term" value="F:metal ion binding"/>
    <property type="evidence" value="ECO:0007669"/>
    <property type="project" value="UniProtKB-KW"/>
</dbReference>
<feature type="binding site" evidence="3">
    <location>
        <begin position="23"/>
        <end position="30"/>
    </location>
    <ligand>
        <name>GTP</name>
        <dbReference type="ChEBI" id="CHEBI:37565"/>
    </ligand>
</feature>
<dbReference type="Gene3D" id="3.40.50.300">
    <property type="entry name" value="P-loop containing nucleotide triphosphate hydrolases"/>
    <property type="match status" value="2"/>
</dbReference>
<name>A0A8T2NCP1_9TELE</name>
<feature type="binding site" evidence="3">
    <location>
        <position position="69"/>
    </location>
    <ligand>
        <name>GTP</name>
        <dbReference type="ChEBI" id="CHEBI:37565"/>
    </ligand>
</feature>
<reference evidence="6" key="1">
    <citation type="thesis" date="2021" institute="BYU ScholarsArchive" country="Provo, UT, USA">
        <title>Applications of and Algorithms for Genome Assembly and Genomic Analyses with an Emphasis on Marine Teleosts.</title>
        <authorList>
            <person name="Pickett B.D."/>
        </authorList>
    </citation>
    <scope>NUCLEOTIDE SEQUENCE</scope>
    <source>
        <strain evidence="6">HI-2016</strain>
    </source>
</reference>
<dbReference type="NCBIfam" id="TIGR00231">
    <property type="entry name" value="small_GTP"/>
    <property type="match status" value="1"/>
</dbReference>
<dbReference type="SMART" id="SM00177">
    <property type="entry name" value="ARF"/>
    <property type="match status" value="1"/>
</dbReference>
<feature type="binding site" evidence="4">
    <location>
        <position position="47"/>
    </location>
    <ligand>
        <name>Mg(2+)</name>
        <dbReference type="ChEBI" id="CHEBI:18420"/>
    </ligand>
</feature>
<comment type="caution">
    <text evidence="6">The sequence shown here is derived from an EMBL/GenBank/DDBJ whole genome shotgun (WGS) entry which is preliminary data.</text>
</comment>
<keyword evidence="1 3" id="KW-0547">Nucleotide-binding</keyword>
<dbReference type="InterPro" id="IPR006689">
    <property type="entry name" value="Small_GTPase_ARF/SAR"/>
</dbReference>
<sequence length="136" mass="15046">MGILFTKLMTVFGDREHKVIIVGLDNAGKTTILYQFLTKEAVHTSPTIGSNVEEIFVRKTRFLVWDIGGQESLRASWNSYYCNTEDLQNASVLVLANKQDMKNSMTAAEISQCLTLSSITGHSWHVQACCALTGEG</sequence>
<dbReference type="Proteomes" id="UP000824540">
    <property type="component" value="Unassembled WGS sequence"/>
</dbReference>
<evidence type="ECO:0000256" key="4">
    <source>
        <dbReference type="PIRSR" id="PIRSR606689-2"/>
    </source>
</evidence>
<keyword evidence="2 3" id="KW-0342">GTP-binding</keyword>